<evidence type="ECO:0000313" key="2">
    <source>
        <dbReference type="Proteomes" id="UP001054945"/>
    </source>
</evidence>
<proteinExistence type="predicted"/>
<dbReference type="Proteomes" id="UP001054945">
    <property type="component" value="Unassembled WGS sequence"/>
</dbReference>
<comment type="caution">
    <text evidence="1">The sequence shown here is derived from an EMBL/GenBank/DDBJ whole genome shotgun (WGS) entry which is preliminary data.</text>
</comment>
<sequence>MAEHSACDQTHQWALKGILSALTCGSPVNPSLARMVKERKEALCCLFQLRPLLAATKHHFCANCDLFAISSISVSINKKNSTLDFPPKFLLRVFQRNDSAKRI</sequence>
<gene>
    <name evidence="1" type="ORF">CEXT_88931</name>
</gene>
<accession>A0AAV4YDJ5</accession>
<dbReference type="EMBL" id="BPLR01019196">
    <property type="protein sequence ID" value="GIZ05063.1"/>
    <property type="molecule type" value="Genomic_DNA"/>
</dbReference>
<evidence type="ECO:0000313" key="1">
    <source>
        <dbReference type="EMBL" id="GIZ05063.1"/>
    </source>
</evidence>
<protein>
    <submittedName>
        <fullName evidence="1">Uncharacterized protein</fullName>
    </submittedName>
</protein>
<reference evidence="1 2" key="1">
    <citation type="submission" date="2021-06" db="EMBL/GenBank/DDBJ databases">
        <title>Caerostris extrusa draft genome.</title>
        <authorList>
            <person name="Kono N."/>
            <person name="Arakawa K."/>
        </authorList>
    </citation>
    <scope>NUCLEOTIDE SEQUENCE [LARGE SCALE GENOMIC DNA]</scope>
</reference>
<keyword evidence="2" id="KW-1185">Reference proteome</keyword>
<dbReference type="AlphaFoldDB" id="A0AAV4YDJ5"/>
<name>A0AAV4YDJ5_CAEEX</name>
<organism evidence="1 2">
    <name type="scientific">Caerostris extrusa</name>
    <name type="common">Bark spider</name>
    <name type="synonym">Caerostris bankana</name>
    <dbReference type="NCBI Taxonomy" id="172846"/>
    <lineage>
        <taxon>Eukaryota</taxon>
        <taxon>Metazoa</taxon>
        <taxon>Ecdysozoa</taxon>
        <taxon>Arthropoda</taxon>
        <taxon>Chelicerata</taxon>
        <taxon>Arachnida</taxon>
        <taxon>Araneae</taxon>
        <taxon>Araneomorphae</taxon>
        <taxon>Entelegynae</taxon>
        <taxon>Araneoidea</taxon>
        <taxon>Araneidae</taxon>
        <taxon>Caerostris</taxon>
    </lineage>
</organism>